<name>A0A3S4GHU3_9HYPH</name>
<dbReference type="PRINTS" id="PR00413">
    <property type="entry name" value="HADHALOGNASE"/>
</dbReference>
<dbReference type="EMBL" id="UZWD01000025">
    <property type="protein sequence ID" value="VDS04879.1"/>
    <property type="molecule type" value="Genomic_DNA"/>
</dbReference>
<dbReference type="Gene3D" id="1.10.150.240">
    <property type="entry name" value="Putative phosphatase, domain 2"/>
    <property type="match status" value="1"/>
</dbReference>
<proteinExistence type="inferred from homology"/>
<dbReference type="AlphaFoldDB" id="A0A3S4GHU3"/>
<dbReference type="NCBIfam" id="TIGR01509">
    <property type="entry name" value="HAD-SF-IA-v3"/>
    <property type="match status" value="1"/>
</dbReference>
<dbReference type="InterPro" id="IPR023214">
    <property type="entry name" value="HAD_sf"/>
</dbReference>
<dbReference type="PANTHER" id="PTHR43434:SF1">
    <property type="entry name" value="PHOSPHOGLYCOLATE PHOSPHATASE"/>
    <property type="match status" value="1"/>
</dbReference>
<dbReference type="InterPro" id="IPR036412">
    <property type="entry name" value="HAD-like_sf"/>
</dbReference>
<evidence type="ECO:0000256" key="1">
    <source>
        <dbReference type="ARBA" id="ARBA00000830"/>
    </source>
</evidence>
<dbReference type="Pfam" id="PF00702">
    <property type="entry name" value="Hydrolase"/>
    <property type="match status" value="1"/>
</dbReference>
<dbReference type="OrthoDB" id="9793014at2"/>
<keyword evidence="5" id="KW-0378">Hydrolase</keyword>
<evidence type="ECO:0000256" key="2">
    <source>
        <dbReference type="ARBA" id="ARBA00004818"/>
    </source>
</evidence>
<evidence type="ECO:0000313" key="5">
    <source>
        <dbReference type="EMBL" id="VDS04879.1"/>
    </source>
</evidence>
<dbReference type="InterPro" id="IPR023198">
    <property type="entry name" value="PGP-like_dom2"/>
</dbReference>
<dbReference type="InterPro" id="IPR006439">
    <property type="entry name" value="HAD-SF_hydro_IA"/>
</dbReference>
<dbReference type="GO" id="GO:0005829">
    <property type="term" value="C:cytosol"/>
    <property type="evidence" value="ECO:0007669"/>
    <property type="project" value="TreeGrafter"/>
</dbReference>
<gene>
    <name evidence="5" type="primary">gph_1</name>
    <name evidence="5" type="ORF">DEVEQU_02020</name>
</gene>
<dbReference type="RefSeq" id="WP_126150425.1">
    <property type="nucleotide sequence ID" value="NZ_JBHTMH010000001.1"/>
</dbReference>
<comment type="pathway">
    <text evidence="2">Organic acid metabolism; glycolate biosynthesis; glycolate from 2-phosphoglycolate: step 1/1.</text>
</comment>
<reference evidence="5 6" key="1">
    <citation type="submission" date="2018-12" db="EMBL/GenBank/DDBJ databases">
        <authorList>
            <person name="Criscuolo A."/>
        </authorList>
    </citation>
    <scope>NUCLEOTIDE SEQUENCE [LARGE SCALE GENOMIC DNA]</scope>
    <source>
        <strain evidence="5">ACIP1116281</strain>
    </source>
</reference>
<comment type="similarity">
    <text evidence="3">Belongs to the HAD-like hydrolase superfamily. CbbY/CbbZ/Gph/YieH family.</text>
</comment>
<dbReference type="SFLD" id="SFLDG01135">
    <property type="entry name" value="C1.5.6:_HAD__Beta-PGM__Phospha"/>
    <property type="match status" value="1"/>
</dbReference>
<dbReference type="PANTHER" id="PTHR43434">
    <property type="entry name" value="PHOSPHOGLYCOLATE PHOSPHATASE"/>
    <property type="match status" value="1"/>
</dbReference>
<sequence>MSHSGRRAVLFDLDGTLIDSVPDIAGALNELMGLDELPPFSVDEVRRMIGRGVNVLVQRAYTARQFTPQSLVTRLNDMHEIYGRYLTGATVPMPGAMAVLKQLHAEAMPMALVTNKLLTATETIVDHFAWRPYFGTIIGDGAGLTLKPAPDMLLAACERLGVSPKDAAMVGDSAADIDSARRAGIFAIVVRGGYVTEPVETFGADVVLDDLNGLLGALVR</sequence>
<dbReference type="Proteomes" id="UP000268844">
    <property type="component" value="Unassembled WGS sequence"/>
</dbReference>
<evidence type="ECO:0000313" key="6">
    <source>
        <dbReference type="Proteomes" id="UP000268844"/>
    </source>
</evidence>
<dbReference type="SFLD" id="SFLDS00003">
    <property type="entry name" value="Haloacid_Dehalogenase"/>
    <property type="match status" value="1"/>
</dbReference>
<comment type="catalytic activity">
    <reaction evidence="1">
        <text>2-phosphoglycolate + H2O = glycolate + phosphate</text>
        <dbReference type="Rhea" id="RHEA:14369"/>
        <dbReference type="ChEBI" id="CHEBI:15377"/>
        <dbReference type="ChEBI" id="CHEBI:29805"/>
        <dbReference type="ChEBI" id="CHEBI:43474"/>
        <dbReference type="ChEBI" id="CHEBI:58033"/>
        <dbReference type="EC" id="3.1.3.18"/>
    </reaction>
</comment>
<evidence type="ECO:0000256" key="4">
    <source>
        <dbReference type="ARBA" id="ARBA00013078"/>
    </source>
</evidence>
<dbReference type="GO" id="GO:0006281">
    <property type="term" value="P:DNA repair"/>
    <property type="evidence" value="ECO:0007669"/>
    <property type="project" value="TreeGrafter"/>
</dbReference>
<organism evidence="5 6">
    <name type="scientific">Devosia equisanguinis</name>
    <dbReference type="NCBI Taxonomy" id="2490941"/>
    <lineage>
        <taxon>Bacteria</taxon>
        <taxon>Pseudomonadati</taxon>
        <taxon>Pseudomonadota</taxon>
        <taxon>Alphaproteobacteria</taxon>
        <taxon>Hyphomicrobiales</taxon>
        <taxon>Devosiaceae</taxon>
        <taxon>Devosia</taxon>
    </lineage>
</organism>
<evidence type="ECO:0000256" key="3">
    <source>
        <dbReference type="ARBA" id="ARBA00006171"/>
    </source>
</evidence>
<dbReference type="Gene3D" id="3.40.50.1000">
    <property type="entry name" value="HAD superfamily/HAD-like"/>
    <property type="match status" value="1"/>
</dbReference>
<dbReference type="NCBIfam" id="TIGR01549">
    <property type="entry name" value="HAD-SF-IA-v1"/>
    <property type="match status" value="1"/>
</dbReference>
<dbReference type="GO" id="GO:0008967">
    <property type="term" value="F:phosphoglycolate phosphatase activity"/>
    <property type="evidence" value="ECO:0007669"/>
    <property type="project" value="UniProtKB-EC"/>
</dbReference>
<dbReference type="EC" id="3.1.3.18" evidence="4"/>
<dbReference type="SFLD" id="SFLDG01129">
    <property type="entry name" value="C1.5:_HAD__Beta-PGM__Phosphata"/>
    <property type="match status" value="1"/>
</dbReference>
<accession>A0A3S4GHU3</accession>
<dbReference type="InterPro" id="IPR050155">
    <property type="entry name" value="HAD-like_hydrolase_sf"/>
</dbReference>
<protein>
    <recommendedName>
        <fullName evidence="4">phosphoglycolate phosphatase</fullName>
        <ecNumber evidence="4">3.1.3.18</ecNumber>
    </recommendedName>
</protein>
<keyword evidence="6" id="KW-1185">Reference proteome</keyword>
<dbReference type="SUPFAM" id="SSF56784">
    <property type="entry name" value="HAD-like"/>
    <property type="match status" value="1"/>
</dbReference>